<dbReference type="SUPFAM" id="SSF52540">
    <property type="entry name" value="P-loop containing nucleoside triphosphate hydrolases"/>
    <property type="match status" value="1"/>
</dbReference>
<dbReference type="Pfam" id="PF13604">
    <property type="entry name" value="AAA_30"/>
    <property type="match status" value="1"/>
</dbReference>
<dbReference type="AlphaFoldDB" id="T1A7J9"/>
<dbReference type="Gene3D" id="3.40.50.300">
    <property type="entry name" value="P-loop containing nucleotide triphosphate hydrolases"/>
    <property type="match status" value="1"/>
</dbReference>
<comment type="caution">
    <text evidence="1">The sequence shown here is derived from an EMBL/GenBank/DDBJ whole genome shotgun (WGS) entry which is preliminary data.</text>
</comment>
<reference evidence="1" key="1">
    <citation type="submission" date="2013-08" db="EMBL/GenBank/DDBJ databases">
        <authorList>
            <person name="Mendez C."/>
            <person name="Richter M."/>
            <person name="Ferrer M."/>
            <person name="Sanchez J."/>
        </authorList>
    </citation>
    <scope>NUCLEOTIDE SEQUENCE</scope>
</reference>
<name>T1A7J9_9ZZZZ</name>
<organism evidence="1">
    <name type="scientific">mine drainage metagenome</name>
    <dbReference type="NCBI Taxonomy" id="410659"/>
    <lineage>
        <taxon>unclassified sequences</taxon>
        <taxon>metagenomes</taxon>
        <taxon>ecological metagenomes</taxon>
    </lineage>
</organism>
<evidence type="ECO:0000313" key="1">
    <source>
        <dbReference type="EMBL" id="EQD36879.1"/>
    </source>
</evidence>
<feature type="non-terminal residue" evidence="1">
    <location>
        <position position="1"/>
    </location>
</feature>
<accession>T1A7J9</accession>
<reference evidence="1" key="2">
    <citation type="journal article" date="2014" name="ISME J.">
        <title>Microbial stratification in low pH oxic and suboxic macroscopic growths along an acid mine drainage.</title>
        <authorList>
            <person name="Mendez-Garcia C."/>
            <person name="Mesa V."/>
            <person name="Sprenger R.R."/>
            <person name="Richter M."/>
            <person name="Diez M.S."/>
            <person name="Solano J."/>
            <person name="Bargiela R."/>
            <person name="Golyshina O.V."/>
            <person name="Manteca A."/>
            <person name="Ramos J.L."/>
            <person name="Gallego J.R."/>
            <person name="Llorente I."/>
            <person name="Martins Dos Santos V.A."/>
            <person name="Jensen O.N."/>
            <person name="Pelaez A.I."/>
            <person name="Sanchez J."/>
            <person name="Ferrer M."/>
        </authorList>
    </citation>
    <scope>NUCLEOTIDE SEQUENCE</scope>
</reference>
<sequence length="158" mass="17082">QCDTVASLVMKLDRGEKLPKGARVIVDEFYQLPLIDADLITRAVKEAGGQLIMLGDPRQAQAIDGRGAGSIIAHVAREHGKVVELNMVYRIKSEKVKTLAAAARVRDVPAFLNVVAEASGAQPEAAGAEVSEPELTVTKAKRLEDHFEQVAQDLGEKW</sequence>
<proteinExistence type="predicted"/>
<dbReference type="InterPro" id="IPR027417">
    <property type="entry name" value="P-loop_NTPase"/>
</dbReference>
<dbReference type="EMBL" id="AUZZ01008656">
    <property type="protein sequence ID" value="EQD36879.1"/>
    <property type="molecule type" value="Genomic_DNA"/>
</dbReference>
<feature type="non-terminal residue" evidence="1">
    <location>
        <position position="158"/>
    </location>
</feature>
<protein>
    <submittedName>
        <fullName evidence="1">Uncharacterized protein</fullName>
    </submittedName>
</protein>
<gene>
    <name evidence="1" type="ORF">B2A_11990</name>
</gene>